<organism evidence="2 3">
    <name type="scientific">Commensalibacter oyaizuii</name>
    <dbReference type="NCBI Taxonomy" id="3043873"/>
    <lineage>
        <taxon>Bacteria</taxon>
        <taxon>Pseudomonadati</taxon>
        <taxon>Pseudomonadota</taxon>
        <taxon>Alphaproteobacteria</taxon>
        <taxon>Acetobacterales</taxon>
        <taxon>Acetobacteraceae</taxon>
    </lineage>
</organism>
<comment type="caution">
    <text evidence="2">The sequence shown here is derived from an EMBL/GenBank/DDBJ whole genome shotgun (WGS) entry which is preliminary data.</text>
</comment>
<dbReference type="Proteomes" id="UP001431634">
    <property type="component" value="Unassembled WGS sequence"/>
</dbReference>
<proteinExistence type="predicted"/>
<keyword evidence="1" id="KW-0175">Coiled coil</keyword>
<name>A0ABT6PZB6_9PROT</name>
<dbReference type="EMBL" id="JASBAO010000001">
    <property type="protein sequence ID" value="MDI2090196.1"/>
    <property type="molecule type" value="Genomic_DNA"/>
</dbReference>
<evidence type="ECO:0008006" key="4">
    <source>
        <dbReference type="Google" id="ProtNLM"/>
    </source>
</evidence>
<sequence length="230" mass="24669">MIKINFYKITLVGSACLILSACSPTYNVNLTPEQNRQQQRDAQYNRTLGEGALLGTALGALAGGLAGGKKGLLIGSLSGAALGTGVGALTANRTQNQQIGEDQLNQQIAAAHQINMAAQADAQNAAQQVNNAQQQLATLNQKIAAKKISMAQYNKQLGRIQNTSKELKNKINYYSEQSRQIHQYAQLSQDPRLAREAQQTDDALNRLKYAENLLASGMGAQPAGYSQPRG</sequence>
<protein>
    <recommendedName>
        <fullName evidence="4">Glycine zipper domain-containing protein</fullName>
    </recommendedName>
</protein>
<accession>A0ABT6PZB6</accession>
<keyword evidence="3" id="KW-1185">Reference proteome</keyword>
<evidence type="ECO:0000313" key="3">
    <source>
        <dbReference type="Proteomes" id="UP001431634"/>
    </source>
</evidence>
<gene>
    <name evidence="2" type="ORF">QJV27_02165</name>
</gene>
<evidence type="ECO:0000256" key="1">
    <source>
        <dbReference type="SAM" id="Coils"/>
    </source>
</evidence>
<evidence type="ECO:0000313" key="2">
    <source>
        <dbReference type="EMBL" id="MDI2090196.1"/>
    </source>
</evidence>
<reference evidence="2" key="1">
    <citation type="submission" date="2023-05" db="EMBL/GenBank/DDBJ databases">
        <title>Whole genome sequence of Commensalibacter sp.</title>
        <authorList>
            <person name="Charoenyingcharoen P."/>
            <person name="Yukphan P."/>
        </authorList>
    </citation>
    <scope>NUCLEOTIDE SEQUENCE</scope>
    <source>
        <strain evidence="2">TBRC 16381</strain>
    </source>
</reference>
<dbReference type="RefSeq" id="WP_281447347.1">
    <property type="nucleotide sequence ID" value="NZ_JASBAO010000001.1"/>
</dbReference>
<dbReference type="PROSITE" id="PS51257">
    <property type="entry name" value="PROKAR_LIPOPROTEIN"/>
    <property type="match status" value="1"/>
</dbReference>
<feature type="coiled-coil region" evidence="1">
    <location>
        <begin position="115"/>
        <end position="170"/>
    </location>
</feature>